<dbReference type="RefSeq" id="WP_281465547.1">
    <property type="nucleotide sequence ID" value="NZ_CP124535.1"/>
</dbReference>
<dbReference type="SUPFAM" id="SSF103088">
    <property type="entry name" value="OmpA-like"/>
    <property type="match status" value="1"/>
</dbReference>
<dbReference type="EMBL" id="CP124535">
    <property type="protein sequence ID" value="WGV15814.1"/>
    <property type="molecule type" value="Genomic_DNA"/>
</dbReference>
<keyword evidence="1" id="KW-0472">Membrane</keyword>
<keyword evidence="4" id="KW-1185">Reference proteome</keyword>
<accession>A0ABY8Q562</accession>
<name>A0ABY8Q562_9RHOB</name>
<gene>
    <name evidence="3" type="ORF">QF092_16410</name>
</gene>
<evidence type="ECO:0000313" key="4">
    <source>
        <dbReference type="Proteomes" id="UP001230978"/>
    </source>
</evidence>
<protein>
    <submittedName>
        <fullName evidence="3">OmpA family protein</fullName>
    </submittedName>
</protein>
<evidence type="ECO:0000313" key="3">
    <source>
        <dbReference type="EMBL" id="WGV15814.1"/>
    </source>
</evidence>
<dbReference type="PANTHER" id="PTHR30329">
    <property type="entry name" value="STATOR ELEMENT OF FLAGELLAR MOTOR COMPLEX"/>
    <property type="match status" value="1"/>
</dbReference>
<dbReference type="InterPro" id="IPR036737">
    <property type="entry name" value="OmpA-like_sf"/>
</dbReference>
<dbReference type="Gene3D" id="3.30.1330.60">
    <property type="entry name" value="OmpA-like domain"/>
    <property type="match status" value="1"/>
</dbReference>
<reference evidence="3 4" key="1">
    <citation type="submission" date="2023-04" db="EMBL/GenBank/DDBJ databases">
        <title>YMD61, complete Genome.</title>
        <authorList>
            <person name="Zhang J."/>
        </authorList>
    </citation>
    <scope>NUCLEOTIDE SEQUENCE [LARGE SCALE GENOMIC DNA]</scope>
    <source>
        <strain evidence="3 4">YMD61</strain>
    </source>
</reference>
<sequence>MAQSQPEVTGRIDWGAWVDDDGCMHWWADGGTEGYMVPRRDPATGKPVCLKRNLCLVENTDTLFATDSAHLTAHGRARLQSFFQSAGAFGYAIYGHTDSRASDEYNMRLSQRRAAAVAEVAQSVGAPVERMIGFGERQPRASNATAAGMQQNRRVEVVCYTWGR</sequence>
<dbReference type="PANTHER" id="PTHR30329:SF21">
    <property type="entry name" value="LIPOPROTEIN YIAD-RELATED"/>
    <property type="match status" value="1"/>
</dbReference>
<dbReference type="CDD" id="cd07185">
    <property type="entry name" value="OmpA_C-like"/>
    <property type="match status" value="1"/>
</dbReference>
<dbReference type="Proteomes" id="UP001230978">
    <property type="component" value="Chromosome"/>
</dbReference>
<dbReference type="InterPro" id="IPR006665">
    <property type="entry name" value="OmpA-like"/>
</dbReference>
<evidence type="ECO:0000256" key="1">
    <source>
        <dbReference type="PROSITE-ProRule" id="PRU00473"/>
    </source>
</evidence>
<dbReference type="Pfam" id="PF00691">
    <property type="entry name" value="OmpA"/>
    <property type="match status" value="1"/>
</dbReference>
<dbReference type="PROSITE" id="PS51123">
    <property type="entry name" value="OMPA_2"/>
    <property type="match status" value="1"/>
</dbReference>
<organism evidence="3 4">
    <name type="scientific">Fuscovulum ytuae</name>
    <dbReference type="NCBI Taxonomy" id="3042299"/>
    <lineage>
        <taxon>Bacteria</taxon>
        <taxon>Pseudomonadati</taxon>
        <taxon>Pseudomonadota</taxon>
        <taxon>Alphaproteobacteria</taxon>
        <taxon>Rhodobacterales</taxon>
        <taxon>Paracoccaceae</taxon>
        <taxon>Fuscovulum</taxon>
    </lineage>
</organism>
<dbReference type="InterPro" id="IPR050330">
    <property type="entry name" value="Bact_OuterMem_StrucFunc"/>
</dbReference>
<evidence type="ECO:0000259" key="2">
    <source>
        <dbReference type="PROSITE" id="PS51123"/>
    </source>
</evidence>
<proteinExistence type="predicted"/>
<feature type="domain" description="OmpA-like" evidence="2">
    <location>
        <begin position="51"/>
        <end position="163"/>
    </location>
</feature>